<organism evidence="15 16">
    <name type="scientific">Massiliimalia timonensis</name>
    <dbReference type="NCBI Taxonomy" id="1987501"/>
    <lineage>
        <taxon>Bacteria</taxon>
        <taxon>Bacillati</taxon>
        <taxon>Bacillota</taxon>
        <taxon>Clostridia</taxon>
        <taxon>Eubacteriales</taxon>
        <taxon>Oscillospiraceae</taxon>
        <taxon>Massiliimalia</taxon>
    </lineage>
</organism>
<evidence type="ECO:0000259" key="13">
    <source>
        <dbReference type="Pfam" id="PF02875"/>
    </source>
</evidence>
<dbReference type="Proteomes" id="UP000632659">
    <property type="component" value="Unassembled WGS sequence"/>
</dbReference>
<dbReference type="InterPro" id="IPR000713">
    <property type="entry name" value="Mur_ligase_N"/>
</dbReference>
<evidence type="ECO:0000313" key="15">
    <source>
        <dbReference type="EMBL" id="MBC8609721.1"/>
    </source>
</evidence>
<dbReference type="GO" id="GO:0071555">
    <property type="term" value="P:cell wall organization"/>
    <property type="evidence" value="ECO:0007669"/>
    <property type="project" value="UniProtKB-KW"/>
</dbReference>
<evidence type="ECO:0000256" key="5">
    <source>
        <dbReference type="ARBA" id="ARBA00022840"/>
    </source>
</evidence>
<keyword evidence="8 10" id="KW-0131">Cell cycle</keyword>
<dbReference type="Pfam" id="PF02875">
    <property type="entry name" value="Mur_ligase_C"/>
    <property type="match status" value="1"/>
</dbReference>
<dbReference type="GO" id="GO:0005737">
    <property type="term" value="C:cytoplasm"/>
    <property type="evidence" value="ECO:0007669"/>
    <property type="project" value="UniProtKB-SubCell"/>
</dbReference>
<keyword evidence="4 10" id="KW-0547">Nucleotide-binding</keyword>
<evidence type="ECO:0000256" key="3">
    <source>
        <dbReference type="ARBA" id="ARBA00022618"/>
    </source>
</evidence>
<dbReference type="GO" id="GO:0008360">
    <property type="term" value="P:regulation of cell shape"/>
    <property type="evidence" value="ECO:0007669"/>
    <property type="project" value="UniProtKB-KW"/>
</dbReference>
<dbReference type="InterPro" id="IPR013221">
    <property type="entry name" value="Mur_ligase_cen"/>
</dbReference>
<keyword evidence="2 10" id="KW-0436">Ligase</keyword>
<keyword evidence="9 10" id="KW-0961">Cell wall biogenesis/degradation</keyword>
<comment type="caution">
    <text evidence="15">The sequence shown here is derived from an EMBL/GenBank/DDBJ whole genome shotgun (WGS) entry which is preliminary data.</text>
</comment>
<comment type="similarity">
    <text evidence="10">Belongs to the MurCDEF family. MurF subfamily.</text>
</comment>
<dbReference type="EC" id="6.3.2.10" evidence="10 11"/>
<evidence type="ECO:0000256" key="4">
    <source>
        <dbReference type="ARBA" id="ARBA00022741"/>
    </source>
</evidence>
<dbReference type="InterPro" id="IPR005863">
    <property type="entry name" value="UDP-N-AcMur_synth"/>
</dbReference>
<dbReference type="GO" id="GO:0047480">
    <property type="term" value="F:UDP-N-acetylmuramoyl-tripeptide-D-alanyl-D-alanine ligase activity"/>
    <property type="evidence" value="ECO:0007669"/>
    <property type="project" value="UniProtKB-UniRule"/>
</dbReference>
<accession>A0A8J6PC64</accession>
<name>A0A8J6PC64_9FIRM</name>
<evidence type="ECO:0000259" key="14">
    <source>
        <dbReference type="Pfam" id="PF08245"/>
    </source>
</evidence>
<dbReference type="SUPFAM" id="SSF53244">
    <property type="entry name" value="MurD-like peptide ligases, peptide-binding domain"/>
    <property type="match status" value="1"/>
</dbReference>
<dbReference type="PANTHER" id="PTHR43024">
    <property type="entry name" value="UDP-N-ACETYLMURAMOYL-TRIPEPTIDE--D-ALANYL-D-ALANINE LIGASE"/>
    <property type="match status" value="1"/>
</dbReference>
<protein>
    <recommendedName>
        <fullName evidence="10 11">UDP-N-acetylmuramoyl-tripeptide--D-alanyl-D-alanine ligase</fullName>
        <ecNumber evidence="10 11">6.3.2.10</ecNumber>
    </recommendedName>
    <alternativeName>
        <fullName evidence="10">D-alanyl-D-alanine-adding enzyme</fullName>
    </alternativeName>
</protein>
<evidence type="ECO:0000256" key="11">
    <source>
        <dbReference type="RuleBase" id="RU004136"/>
    </source>
</evidence>
<evidence type="ECO:0000256" key="8">
    <source>
        <dbReference type="ARBA" id="ARBA00023306"/>
    </source>
</evidence>
<dbReference type="InterPro" id="IPR036565">
    <property type="entry name" value="Mur-like_cat_sf"/>
</dbReference>
<evidence type="ECO:0000313" key="16">
    <source>
        <dbReference type="Proteomes" id="UP000632659"/>
    </source>
</evidence>
<dbReference type="InterPro" id="IPR036615">
    <property type="entry name" value="Mur_ligase_C_dom_sf"/>
</dbReference>
<dbReference type="Pfam" id="PF08245">
    <property type="entry name" value="Mur_ligase_M"/>
    <property type="match status" value="1"/>
</dbReference>
<dbReference type="SUPFAM" id="SSF53623">
    <property type="entry name" value="MurD-like peptide ligases, catalytic domain"/>
    <property type="match status" value="1"/>
</dbReference>
<evidence type="ECO:0000259" key="12">
    <source>
        <dbReference type="Pfam" id="PF01225"/>
    </source>
</evidence>
<dbReference type="Gene3D" id="3.40.1390.10">
    <property type="entry name" value="MurE/MurF, N-terminal domain"/>
    <property type="match status" value="1"/>
</dbReference>
<feature type="binding site" evidence="10">
    <location>
        <begin position="108"/>
        <end position="114"/>
    </location>
    <ligand>
        <name>ATP</name>
        <dbReference type="ChEBI" id="CHEBI:30616"/>
    </ligand>
</feature>
<dbReference type="PANTHER" id="PTHR43024:SF1">
    <property type="entry name" value="UDP-N-ACETYLMURAMOYL-TRIPEPTIDE--D-ALANYL-D-ALANINE LIGASE"/>
    <property type="match status" value="1"/>
</dbReference>
<comment type="pathway">
    <text evidence="10 11">Cell wall biogenesis; peptidoglycan biosynthesis.</text>
</comment>
<comment type="function">
    <text evidence="10 11">Involved in cell wall formation. Catalyzes the final step in the synthesis of UDP-N-acetylmuramoyl-pentapeptide, the precursor of murein.</text>
</comment>
<sequence length="457" mass="49075">MQSMTLQEIAQAVDGTLTFGGEIRVDEISTDTRKIRGGSLYLALKGERFDGHDFISKAIEAGARAVVSDRPVECSCPVIQVPDTRLALGTLAAYYRQKFSLLTVGVTGSVGKTSTKEMIAAVLAQGFCVHKTQGNFNNDIGLPMTLFGLEPQHTAAVIEMGMSALGEISYLSQLAKPDLAVITNVGVSHLENLGSRENILKAKLEILDGMSPNSKIVLNADNDMLQSVRDSLGERAVWFGIEQKDGFVFAEHIEEDGDKTRFDFVCGGERYPAMVPAVGIHNVYNALAGFTVGMFSGIAPEKIVAAIGEYQNSGLRQSVREYDGIKVIADCYNASPDSMQSALSVIRTISCSGKRYAVLGDMLELGECSGEMHYKVGKLAAKAGLSGLLCYGEEAKQIARGALEAGFDLTESCTSLQEAVNWLHRVLRPGDAVILKASRGMHLESVIESAFEKAGGQ</sequence>
<dbReference type="GO" id="GO:0051301">
    <property type="term" value="P:cell division"/>
    <property type="evidence" value="ECO:0007669"/>
    <property type="project" value="UniProtKB-KW"/>
</dbReference>
<proteinExistence type="inferred from homology"/>
<evidence type="ECO:0000256" key="9">
    <source>
        <dbReference type="ARBA" id="ARBA00023316"/>
    </source>
</evidence>
<dbReference type="AlphaFoldDB" id="A0A8J6PC64"/>
<keyword evidence="1 10" id="KW-0963">Cytoplasm</keyword>
<comment type="catalytic activity">
    <reaction evidence="10 11">
        <text>D-alanyl-D-alanine + UDP-N-acetyl-alpha-D-muramoyl-L-alanyl-gamma-D-glutamyl-meso-2,6-diaminopimelate + ATP = UDP-N-acetyl-alpha-D-muramoyl-L-alanyl-gamma-D-glutamyl-meso-2,6-diaminopimeloyl-D-alanyl-D-alanine + ADP + phosphate + H(+)</text>
        <dbReference type="Rhea" id="RHEA:28374"/>
        <dbReference type="ChEBI" id="CHEBI:15378"/>
        <dbReference type="ChEBI" id="CHEBI:30616"/>
        <dbReference type="ChEBI" id="CHEBI:43474"/>
        <dbReference type="ChEBI" id="CHEBI:57822"/>
        <dbReference type="ChEBI" id="CHEBI:61386"/>
        <dbReference type="ChEBI" id="CHEBI:83905"/>
        <dbReference type="ChEBI" id="CHEBI:456216"/>
        <dbReference type="EC" id="6.3.2.10"/>
    </reaction>
</comment>
<dbReference type="Gene3D" id="3.40.1190.10">
    <property type="entry name" value="Mur-like, catalytic domain"/>
    <property type="match status" value="1"/>
</dbReference>
<dbReference type="InterPro" id="IPR035911">
    <property type="entry name" value="MurE/MurF_N"/>
</dbReference>
<dbReference type="UniPathway" id="UPA00219"/>
<keyword evidence="3 10" id="KW-0132">Cell division</keyword>
<keyword evidence="6 10" id="KW-0133">Cell shape</keyword>
<gene>
    <name evidence="10" type="primary">murF</name>
    <name evidence="15" type="ORF">H8702_01120</name>
</gene>
<dbReference type="Gene3D" id="3.90.190.20">
    <property type="entry name" value="Mur ligase, C-terminal domain"/>
    <property type="match status" value="1"/>
</dbReference>
<keyword evidence="5 10" id="KW-0067">ATP-binding</keyword>
<keyword evidence="16" id="KW-1185">Reference proteome</keyword>
<dbReference type="Pfam" id="PF01225">
    <property type="entry name" value="Mur_ligase"/>
    <property type="match status" value="1"/>
</dbReference>
<dbReference type="EMBL" id="JACRTL010000001">
    <property type="protein sequence ID" value="MBC8609721.1"/>
    <property type="molecule type" value="Genomic_DNA"/>
</dbReference>
<evidence type="ECO:0000256" key="2">
    <source>
        <dbReference type="ARBA" id="ARBA00022598"/>
    </source>
</evidence>
<feature type="domain" description="Mur ligase N-terminal catalytic" evidence="12">
    <location>
        <begin position="25"/>
        <end position="95"/>
    </location>
</feature>
<dbReference type="SUPFAM" id="SSF63418">
    <property type="entry name" value="MurE/MurF N-terminal domain"/>
    <property type="match status" value="1"/>
</dbReference>
<dbReference type="GO" id="GO:0005524">
    <property type="term" value="F:ATP binding"/>
    <property type="evidence" value="ECO:0007669"/>
    <property type="project" value="UniProtKB-UniRule"/>
</dbReference>
<reference evidence="15" key="1">
    <citation type="submission" date="2020-08" db="EMBL/GenBank/DDBJ databases">
        <title>Genome public.</title>
        <authorList>
            <person name="Liu C."/>
            <person name="Sun Q."/>
        </authorList>
    </citation>
    <scope>NUCLEOTIDE SEQUENCE</scope>
    <source>
        <strain evidence="15">NSJ-15</strain>
    </source>
</reference>
<dbReference type="NCBIfam" id="TIGR01143">
    <property type="entry name" value="murF"/>
    <property type="match status" value="1"/>
</dbReference>
<comment type="subcellular location">
    <subcellularLocation>
        <location evidence="10 11">Cytoplasm</location>
    </subcellularLocation>
</comment>
<dbReference type="InterPro" id="IPR004101">
    <property type="entry name" value="Mur_ligase_C"/>
</dbReference>
<evidence type="ECO:0000256" key="7">
    <source>
        <dbReference type="ARBA" id="ARBA00022984"/>
    </source>
</evidence>
<feature type="domain" description="Mur ligase C-terminal" evidence="13">
    <location>
        <begin position="318"/>
        <end position="439"/>
    </location>
</feature>
<feature type="domain" description="Mur ligase central" evidence="14">
    <location>
        <begin position="106"/>
        <end position="292"/>
    </location>
</feature>
<keyword evidence="7 10" id="KW-0573">Peptidoglycan synthesis</keyword>
<evidence type="ECO:0000256" key="6">
    <source>
        <dbReference type="ARBA" id="ARBA00022960"/>
    </source>
</evidence>
<evidence type="ECO:0000256" key="10">
    <source>
        <dbReference type="HAMAP-Rule" id="MF_02019"/>
    </source>
</evidence>
<evidence type="ECO:0000256" key="1">
    <source>
        <dbReference type="ARBA" id="ARBA00022490"/>
    </source>
</evidence>
<dbReference type="GO" id="GO:0009252">
    <property type="term" value="P:peptidoglycan biosynthetic process"/>
    <property type="evidence" value="ECO:0007669"/>
    <property type="project" value="UniProtKB-UniRule"/>
</dbReference>
<dbReference type="HAMAP" id="MF_02019">
    <property type="entry name" value="MurF"/>
    <property type="match status" value="1"/>
</dbReference>
<dbReference type="InterPro" id="IPR051046">
    <property type="entry name" value="MurCDEF_CellWall_CoF430Synth"/>
</dbReference>